<dbReference type="InterPro" id="IPR014757">
    <property type="entry name" value="Tscrpt_reg_IclR_C"/>
</dbReference>
<evidence type="ECO:0000256" key="2">
    <source>
        <dbReference type="ARBA" id="ARBA00023125"/>
    </source>
</evidence>
<sequence length="255" mass="27487">MGNLAMGSNALLKALQVLETFQNDNGALTVQDMADQTRQTKSSAQRSVYTLEKLGYLERYDDGARYVPGRSCLGPAYGFLQNNRLLEAATPFLLDLSEKVGMRAHLSVLEGTDIIYLSRIPSQEERLTLSPLGKRWPAVNASSGRAILAALPAEEREHIITASRLKKITSQTLVDLPSISEAIQKAKADGYAYQREEVLPGVASVSSAVVGTNGQVYGAVILSGPVARFQDSEDRQRLGEAVVQATCSIGACNLS</sequence>
<dbReference type="SMART" id="SM00346">
    <property type="entry name" value="HTH_ICLR"/>
    <property type="match status" value="1"/>
</dbReference>
<dbReference type="SUPFAM" id="SSF46785">
    <property type="entry name" value="Winged helix' DNA-binding domain"/>
    <property type="match status" value="1"/>
</dbReference>
<dbReference type="PROSITE" id="PS51077">
    <property type="entry name" value="HTH_ICLR"/>
    <property type="match status" value="1"/>
</dbReference>
<keyword evidence="1" id="KW-0805">Transcription regulation</keyword>
<accession>A0ABW2BAC9</accession>
<dbReference type="EMBL" id="JBHSWG010000004">
    <property type="protein sequence ID" value="MFC6762162.1"/>
    <property type="molecule type" value="Genomic_DNA"/>
</dbReference>
<dbReference type="SUPFAM" id="SSF55781">
    <property type="entry name" value="GAF domain-like"/>
    <property type="match status" value="1"/>
</dbReference>
<dbReference type="Pfam" id="PF01614">
    <property type="entry name" value="IclR_C"/>
    <property type="match status" value="1"/>
</dbReference>
<dbReference type="PROSITE" id="PS51078">
    <property type="entry name" value="ICLR_ED"/>
    <property type="match status" value="1"/>
</dbReference>
<reference evidence="6" key="3">
    <citation type="submission" date="2024-09" db="EMBL/GenBank/DDBJ databases">
        <authorList>
            <person name="Sun Q."/>
            <person name="Mori K."/>
        </authorList>
    </citation>
    <scope>NUCLEOTIDE SEQUENCE</scope>
    <source>
        <strain evidence="6">NBRC 109054</strain>
    </source>
</reference>
<evidence type="ECO:0000256" key="3">
    <source>
        <dbReference type="ARBA" id="ARBA00023163"/>
    </source>
</evidence>
<keyword evidence="3" id="KW-0804">Transcription</keyword>
<comment type="caution">
    <text evidence="6">The sequence shown here is derived from an EMBL/GenBank/DDBJ whole genome shotgun (WGS) entry which is preliminary data.</text>
</comment>
<evidence type="ECO:0000256" key="1">
    <source>
        <dbReference type="ARBA" id="ARBA00023015"/>
    </source>
</evidence>
<proteinExistence type="predicted"/>
<dbReference type="Pfam" id="PF09339">
    <property type="entry name" value="HTH_IclR"/>
    <property type="match status" value="1"/>
</dbReference>
<dbReference type="InterPro" id="IPR005471">
    <property type="entry name" value="Tscrpt_reg_IclR_N"/>
</dbReference>
<feature type="domain" description="HTH iclR-type" evidence="4">
    <location>
        <begin position="8"/>
        <end position="70"/>
    </location>
</feature>
<evidence type="ECO:0000313" key="8">
    <source>
        <dbReference type="Proteomes" id="UP001596353"/>
    </source>
</evidence>
<evidence type="ECO:0000313" key="6">
    <source>
        <dbReference type="EMBL" id="MFC6762162.1"/>
    </source>
</evidence>
<dbReference type="Gene3D" id="3.30.450.40">
    <property type="match status" value="1"/>
</dbReference>
<keyword evidence="8" id="KW-1185">Reference proteome</keyword>
<dbReference type="EMBL" id="JBHSWG010000004">
    <property type="protein sequence ID" value="MFC6762626.1"/>
    <property type="molecule type" value="Genomic_DNA"/>
</dbReference>
<name>A0ABW2BAC9_9RHOB</name>
<gene>
    <name evidence="6" type="ORF">ACFQFQ_25865</name>
    <name evidence="7" type="ORF">ACFQFQ_28600</name>
</gene>
<dbReference type="InterPro" id="IPR036388">
    <property type="entry name" value="WH-like_DNA-bd_sf"/>
</dbReference>
<reference evidence="8" key="2">
    <citation type="journal article" date="2019" name="Int. J. Syst. Evol. Microbiol.">
        <title>The Global Catalogue of Microorganisms (GCM) 10K type strain sequencing project: providing services to taxonomists for standard genome sequencing and annotation.</title>
        <authorList>
            <consortium name="The Broad Institute Genomics Platform"/>
            <consortium name="The Broad Institute Genome Sequencing Center for Infectious Disease"/>
            <person name="Wu L."/>
            <person name="Ma J."/>
        </authorList>
    </citation>
    <scope>NUCLEOTIDE SEQUENCE [LARGE SCALE GENOMIC DNA]</scope>
    <source>
        <strain evidence="8">CCUG 66188</strain>
    </source>
</reference>
<feature type="domain" description="IclR-ED" evidence="5">
    <location>
        <begin position="71"/>
        <end position="255"/>
    </location>
</feature>
<evidence type="ECO:0000313" key="7">
    <source>
        <dbReference type="EMBL" id="MFC6762626.1"/>
    </source>
</evidence>
<dbReference type="InterPro" id="IPR050707">
    <property type="entry name" value="HTH_MetabolicPath_Reg"/>
</dbReference>
<dbReference type="PANTHER" id="PTHR30136:SF35">
    <property type="entry name" value="HTH-TYPE TRANSCRIPTIONAL REGULATOR RV1719"/>
    <property type="match status" value="1"/>
</dbReference>
<evidence type="ECO:0000259" key="5">
    <source>
        <dbReference type="PROSITE" id="PS51078"/>
    </source>
</evidence>
<evidence type="ECO:0000259" key="4">
    <source>
        <dbReference type="PROSITE" id="PS51077"/>
    </source>
</evidence>
<dbReference type="Proteomes" id="UP001596353">
    <property type="component" value="Unassembled WGS sequence"/>
</dbReference>
<organism evidence="6 8">
    <name type="scientific">Sulfitobacter porphyrae</name>
    <dbReference type="NCBI Taxonomy" id="1246864"/>
    <lineage>
        <taxon>Bacteria</taxon>
        <taxon>Pseudomonadati</taxon>
        <taxon>Pseudomonadota</taxon>
        <taxon>Alphaproteobacteria</taxon>
        <taxon>Rhodobacterales</taxon>
        <taxon>Roseobacteraceae</taxon>
        <taxon>Sulfitobacter</taxon>
    </lineage>
</organism>
<dbReference type="InterPro" id="IPR029016">
    <property type="entry name" value="GAF-like_dom_sf"/>
</dbReference>
<dbReference type="PANTHER" id="PTHR30136">
    <property type="entry name" value="HELIX-TURN-HELIX TRANSCRIPTIONAL REGULATOR, ICLR FAMILY"/>
    <property type="match status" value="1"/>
</dbReference>
<keyword evidence="2" id="KW-0238">DNA-binding</keyword>
<reference evidence="6" key="1">
    <citation type="journal article" date="2014" name="Int. J. Syst. Evol. Microbiol.">
        <title>Complete genome of a new Firmicutes species belonging to the dominant human colonic microbiota ('Ruminococcus bicirculans') reveals two chromosomes and a selective capacity to utilize plant glucans.</title>
        <authorList>
            <consortium name="NISC Comparative Sequencing Program"/>
            <person name="Wegmann U."/>
            <person name="Louis P."/>
            <person name="Goesmann A."/>
            <person name="Henrissat B."/>
            <person name="Duncan S.H."/>
            <person name="Flint H.J."/>
        </authorList>
    </citation>
    <scope>NUCLEOTIDE SEQUENCE</scope>
    <source>
        <strain evidence="6">NBRC 109054</strain>
    </source>
</reference>
<dbReference type="InterPro" id="IPR036390">
    <property type="entry name" value="WH_DNA-bd_sf"/>
</dbReference>
<protein>
    <submittedName>
        <fullName evidence="6">IclR family transcriptional regulator</fullName>
    </submittedName>
</protein>
<dbReference type="Gene3D" id="1.10.10.10">
    <property type="entry name" value="Winged helix-like DNA-binding domain superfamily/Winged helix DNA-binding domain"/>
    <property type="match status" value="1"/>
</dbReference>